<proteinExistence type="predicted"/>
<sequence>MFKNILVFIITFTFLSTFKFIFPKLLLADPFPSFYQYENAAFNPTIIVNYLFNFSLIWIIFKLNKLKIPVPVFRVVTITILGIILDFIVLFFSLIILGGLFYKNYSIYPVLFFTSTIVFYLLFYTLFANKYFMSKSTKIKYSLVFGILSNPTWYVIFYEPSLDVLIAVLFQLYIYVPILLLIASLILLIRRHLNFVENSVIYIVLLFFSIIITVFLDMKIVMPLIYPLIYPQCGVDLSEVCKITFKMAFPVFLLTFIATCLPMNYLFKYIKKVIVNKQTPGL</sequence>
<feature type="transmembrane region" description="Helical" evidence="1">
    <location>
        <begin position="139"/>
        <end position="158"/>
    </location>
</feature>
<feature type="transmembrane region" description="Helical" evidence="1">
    <location>
        <begin position="164"/>
        <end position="188"/>
    </location>
</feature>
<keyword evidence="1" id="KW-0812">Transmembrane</keyword>
<comment type="caution">
    <text evidence="2">The sequence shown here is derived from an EMBL/GenBank/DDBJ whole genome shotgun (WGS) entry which is preliminary data.</text>
</comment>
<organism evidence="2 3">
    <name type="scientific">Candidatus Woesebacteria bacterium RIFCSPHIGHO2_01_FULL_38_26b</name>
    <dbReference type="NCBI Taxonomy" id="1802491"/>
    <lineage>
        <taxon>Bacteria</taxon>
        <taxon>Candidatus Woeseibacteriota</taxon>
    </lineage>
</organism>
<evidence type="ECO:0000256" key="1">
    <source>
        <dbReference type="SAM" id="Phobius"/>
    </source>
</evidence>
<evidence type="ECO:0000313" key="2">
    <source>
        <dbReference type="EMBL" id="OGM20983.1"/>
    </source>
</evidence>
<feature type="transmembrane region" description="Helical" evidence="1">
    <location>
        <begin position="44"/>
        <end position="63"/>
    </location>
</feature>
<keyword evidence="1" id="KW-0472">Membrane</keyword>
<dbReference type="Proteomes" id="UP000176741">
    <property type="component" value="Unassembled WGS sequence"/>
</dbReference>
<feature type="transmembrane region" description="Helical" evidence="1">
    <location>
        <begin position="75"/>
        <end position="101"/>
    </location>
</feature>
<evidence type="ECO:0000313" key="3">
    <source>
        <dbReference type="Proteomes" id="UP000176741"/>
    </source>
</evidence>
<reference evidence="2 3" key="1">
    <citation type="journal article" date="2016" name="Nat. Commun.">
        <title>Thousands of microbial genomes shed light on interconnected biogeochemical processes in an aquifer system.</title>
        <authorList>
            <person name="Anantharaman K."/>
            <person name="Brown C.T."/>
            <person name="Hug L.A."/>
            <person name="Sharon I."/>
            <person name="Castelle C.J."/>
            <person name="Probst A.J."/>
            <person name="Thomas B.C."/>
            <person name="Singh A."/>
            <person name="Wilkins M.J."/>
            <person name="Karaoz U."/>
            <person name="Brodie E.L."/>
            <person name="Williams K.H."/>
            <person name="Hubbard S.S."/>
            <person name="Banfield J.F."/>
        </authorList>
    </citation>
    <scope>NUCLEOTIDE SEQUENCE [LARGE SCALE GENOMIC DNA]</scope>
</reference>
<protein>
    <submittedName>
        <fullName evidence="2">Uncharacterized protein</fullName>
    </submittedName>
</protein>
<accession>A0A1F7Y114</accession>
<feature type="transmembrane region" description="Helical" evidence="1">
    <location>
        <begin position="107"/>
        <end position="127"/>
    </location>
</feature>
<dbReference type="AlphaFoldDB" id="A0A1F7Y114"/>
<name>A0A1F7Y114_9BACT</name>
<feature type="transmembrane region" description="Helical" evidence="1">
    <location>
        <begin position="200"/>
        <end position="229"/>
    </location>
</feature>
<gene>
    <name evidence="2" type="ORF">A2771_00255</name>
</gene>
<keyword evidence="1" id="KW-1133">Transmembrane helix</keyword>
<feature type="transmembrane region" description="Helical" evidence="1">
    <location>
        <begin position="249"/>
        <end position="267"/>
    </location>
</feature>
<dbReference type="EMBL" id="MGGD01000022">
    <property type="protein sequence ID" value="OGM20983.1"/>
    <property type="molecule type" value="Genomic_DNA"/>
</dbReference>